<evidence type="ECO:0000313" key="2">
    <source>
        <dbReference type="EMBL" id="MCQ8895025.1"/>
    </source>
</evidence>
<protein>
    <submittedName>
        <fullName evidence="2">DUF882 domain-containing protein</fullName>
    </submittedName>
</protein>
<proteinExistence type="predicted"/>
<dbReference type="RefSeq" id="WP_256762685.1">
    <property type="nucleotide sequence ID" value="NZ_JANIGO010000001.1"/>
</dbReference>
<organism evidence="2 3">
    <name type="scientific">Limnobacter humi</name>
    <dbReference type="NCBI Taxonomy" id="1778671"/>
    <lineage>
        <taxon>Bacteria</taxon>
        <taxon>Pseudomonadati</taxon>
        <taxon>Pseudomonadota</taxon>
        <taxon>Betaproteobacteria</taxon>
        <taxon>Burkholderiales</taxon>
        <taxon>Burkholderiaceae</taxon>
        <taxon>Limnobacter</taxon>
    </lineage>
</organism>
<evidence type="ECO:0000259" key="1">
    <source>
        <dbReference type="Pfam" id="PF08291"/>
    </source>
</evidence>
<keyword evidence="3" id="KW-1185">Reference proteome</keyword>
<accession>A0ABT1WBY9</accession>
<evidence type="ECO:0000313" key="3">
    <source>
        <dbReference type="Proteomes" id="UP001204142"/>
    </source>
</evidence>
<dbReference type="InterPro" id="IPR009045">
    <property type="entry name" value="Zn_M74/Hedgehog-like"/>
</dbReference>
<dbReference type="Gene3D" id="3.30.1380.10">
    <property type="match status" value="1"/>
</dbReference>
<gene>
    <name evidence="2" type="ORF">NQT62_01070</name>
</gene>
<dbReference type="InterPro" id="IPR013230">
    <property type="entry name" value="Peptidase_M15A_C"/>
</dbReference>
<dbReference type="Proteomes" id="UP001204142">
    <property type="component" value="Unassembled WGS sequence"/>
</dbReference>
<sequence>MHQMSAPIQSQTRRTLLFGGIMSALPLWGWAATNPLWLDVQRAGERYRMNLLQSDGYKAAAWMLRDVQADNTVGQPDTHLLLRLALLQRWVAEHYGYCVFDITSGLRMPNTNAATEGAAHQSRHLPGPSLRFRAVDFIPRGVDLSKVHTLALHMPQSGVGLYDEHLHLDVRPQSARW</sequence>
<feature type="domain" description="Peptidase M15A C-terminal" evidence="1">
    <location>
        <begin position="76"/>
        <end position="169"/>
    </location>
</feature>
<comment type="caution">
    <text evidence="2">The sequence shown here is derived from an EMBL/GenBank/DDBJ whole genome shotgun (WGS) entry which is preliminary data.</text>
</comment>
<dbReference type="Pfam" id="PF08291">
    <property type="entry name" value="Peptidase_M15_3"/>
    <property type="match status" value="1"/>
</dbReference>
<reference evidence="2 3" key="1">
    <citation type="submission" date="2022-07" db="EMBL/GenBank/DDBJ databases">
        <authorList>
            <person name="Xamxidin M."/>
            <person name="Wu M."/>
        </authorList>
    </citation>
    <scope>NUCLEOTIDE SEQUENCE [LARGE SCALE GENOMIC DNA]</scope>
    <source>
        <strain evidence="2 3">NBRC 111650</strain>
    </source>
</reference>
<dbReference type="SUPFAM" id="SSF55166">
    <property type="entry name" value="Hedgehog/DD-peptidase"/>
    <property type="match status" value="1"/>
</dbReference>
<name>A0ABT1WBY9_9BURK</name>
<dbReference type="EMBL" id="JANIGO010000001">
    <property type="protein sequence ID" value="MCQ8895025.1"/>
    <property type="molecule type" value="Genomic_DNA"/>
</dbReference>